<dbReference type="Gene3D" id="3.40.50.150">
    <property type="entry name" value="Vaccinia Virus protein VP39"/>
    <property type="match status" value="1"/>
</dbReference>
<proteinExistence type="predicted"/>
<sequence length="177" mass="19006">MPPGDQTRPTSSKVREALFSALASWTGGSAGAADVALKGWAFCDLFAGSGAVGLEAASRGAAPVLLVESSRRALRVMEQNVTAVGLDVQLRRDPVEDVVRRQPAYPYDIVFLDPPYELSNASVEAILRDLVTNGWLTAEGLVVIERSGRDPAPRWPDALGDTWEKKYGETVLYFGAG</sequence>
<dbReference type="InterPro" id="IPR002052">
    <property type="entry name" value="DNA_methylase_N6_adenine_CS"/>
</dbReference>
<evidence type="ECO:0000313" key="4">
    <source>
        <dbReference type="Proteomes" id="UP001500051"/>
    </source>
</evidence>
<dbReference type="PIRSF" id="PIRSF004553">
    <property type="entry name" value="CHP00095"/>
    <property type="match status" value="1"/>
</dbReference>
<dbReference type="PANTHER" id="PTHR43542">
    <property type="entry name" value="METHYLTRANSFERASE"/>
    <property type="match status" value="1"/>
</dbReference>
<dbReference type="Proteomes" id="UP001500051">
    <property type="component" value="Unassembled WGS sequence"/>
</dbReference>
<protein>
    <submittedName>
        <fullName evidence="3">16S rRNA (Guanine(966)-N(2))-methyltransferase RsmD</fullName>
    </submittedName>
</protein>
<dbReference type="PROSITE" id="PS00092">
    <property type="entry name" value="N6_MTASE"/>
    <property type="match status" value="1"/>
</dbReference>
<organism evidence="3 4">
    <name type="scientific">Microlunatus aurantiacus</name>
    <dbReference type="NCBI Taxonomy" id="446786"/>
    <lineage>
        <taxon>Bacteria</taxon>
        <taxon>Bacillati</taxon>
        <taxon>Actinomycetota</taxon>
        <taxon>Actinomycetes</taxon>
        <taxon>Propionibacteriales</taxon>
        <taxon>Propionibacteriaceae</taxon>
        <taxon>Microlunatus</taxon>
    </lineage>
</organism>
<dbReference type="CDD" id="cd02440">
    <property type="entry name" value="AdoMet_MTases"/>
    <property type="match status" value="1"/>
</dbReference>
<reference evidence="4" key="1">
    <citation type="journal article" date="2019" name="Int. J. Syst. Evol. Microbiol.">
        <title>The Global Catalogue of Microorganisms (GCM) 10K type strain sequencing project: providing services to taxonomists for standard genome sequencing and annotation.</title>
        <authorList>
            <consortium name="The Broad Institute Genomics Platform"/>
            <consortium name="The Broad Institute Genome Sequencing Center for Infectious Disease"/>
            <person name="Wu L."/>
            <person name="Ma J."/>
        </authorList>
    </citation>
    <scope>NUCLEOTIDE SEQUENCE [LARGE SCALE GENOMIC DNA]</scope>
    <source>
        <strain evidence="4">JCM 16548</strain>
    </source>
</reference>
<comment type="caution">
    <text evidence="3">The sequence shown here is derived from an EMBL/GenBank/DDBJ whole genome shotgun (WGS) entry which is preliminary data.</text>
</comment>
<dbReference type="SUPFAM" id="SSF53335">
    <property type="entry name" value="S-adenosyl-L-methionine-dependent methyltransferases"/>
    <property type="match status" value="1"/>
</dbReference>
<gene>
    <name evidence="3" type="primary">rsmD</name>
    <name evidence="3" type="ORF">GCM10022204_34080</name>
</gene>
<dbReference type="InterPro" id="IPR004398">
    <property type="entry name" value="RNA_MeTrfase_RsmD"/>
</dbReference>
<dbReference type="PANTHER" id="PTHR43542:SF1">
    <property type="entry name" value="METHYLTRANSFERASE"/>
    <property type="match status" value="1"/>
</dbReference>
<keyword evidence="2" id="KW-0808">Transferase</keyword>
<dbReference type="Pfam" id="PF03602">
    <property type="entry name" value="Cons_hypoth95"/>
    <property type="match status" value="1"/>
</dbReference>
<keyword evidence="1" id="KW-0489">Methyltransferase</keyword>
<dbReference type="InterPro" id="IPR029063">
    <property type="entry name" value="SAM-dependent_MTases_sf"/>
</dbReference>
<name>A0ABP7E1P7_9ACTN</name>
<evidence type="ECO:0000256" key="1">
    <source>
        <dbReference type="ARBA" id="ARBA00022603"/>
    </source>
</evidence>
<evidence type="ECO:0000256" key="2">
    <source>
        <dbReference type="ARBA" id="ARBA00022679"/>
    </source>
</evidence>
<dbReference type="EMBL" id="BAAAYX010000014">
    <property type="protein sequence ID" value="GAA3712348.1"/>
    <property type="molecule type" value="Genomic_DNA"/>
</dbReference>
<evidence type="ECO:0000313" key="3">
    <source>
        <dbReference type="EMBL" id="GAA3712348.1"/>
    </source>
</evidence>
<keyword evidence="4" id="KW-1185">Reference proteome</keyword>
<accession>A0ABP7E1P7</accession>